<dbReference type="PROSITE" id="PS51031">
    <property type="entry name" value="BESS"/>
    <property type="match status" value="1"/>
</dbReference>
<feature type="domain" description="BESS" evidence="4">
    <location>
        <begin position="281"/>
        <end position="320"/>
    </location>
</feature>
<dbReference type="InterPro" id="IPR039353">
    <property type="entry name" value="TF_Adf1"/>
</dbReference>
<dbReference type="Pfam" id="PF10545">
    <property type="entry name" value="MADF_DNA_bdg"/>
    <property type="match status" value="1"/>
</dbReference>
<name>A0A4U5MV57_STECR</name>
<dbReference type="Proteomes" id="UP000298663">
    <property type="component" value="Unassembled WGS sequence"/>
</dbReference>
<proteinExistence type="predicted"/>
<evidence type="ECO:0000259" key="4">
    <source>
        <dbReference type="PROSITE" id="PS51031"/>
    </source>
</evidence>
<gene>
    <name evidence="5" type="ORF">L596_020994</name>
</gene>
<dbReference type="Gene3D" id="1.10.10.60">
    <property type="entry name" value="Homeodomain-like"/>
    <property type="match status" value="1"/>
</dbReference>
<evidence type="ECO:0000259" key="3">
    <source>
        <dbReference type="PROSITE" id="PS51029"/>
    </source>
</evidence>
<comment type="caution">
    <text evidence="5">The sequence shown here is derived from an EMBL/GenBank/DDBJ whole genome shotgun (WGS) entry which is preliminary data.</text>
</comment>
<keyword evidence="2" id="KW-0732">Signal</keyword>
<evidence type="ECO:0000313" key="6">
    <source>
        <dbReference type="Proteomes" id="UP000298663"/>
    </source>
</evidence>
<organism evidence="5 6">
    <name type="scientific">Steinernema carpocapsae</name>
    <name type="common">Entomopathogenic nematode</name>
    <dbReference type="NCBI Taxonomy" id="34508"/>
    <lineage>
        <taxon>Eukaryota</taxon>
        <taxon>Metazoa</taxon>
        <taxon>Ecdysozoa</taxon>
        <taxon>Nematoda</taxon>
        <taxon>Chromadorea</taxon>
        <taxon>Rhabditida</taxon>
        <taxon>Tylenchina</taxon>
        <taxon>Panagrolaimomorpha</taxon>
        <taxon>Strongyloidoidea</taxon>
        <taxon>Steinernematidae</taxon>
        <taxon>Steinernema</taxon>
    </lineage>
</organism>
<sequence length="324" mass="36697">MINVTSCFVLLLVFFGATHARSHHNSDDSMMSLSYGGDVAKEIENVDYKTVHDQSDVVSFDENGDPYMLCATGKNTFEQCYLPRNKPAYDKGLACFAVWSGEQVFRGCWVNPMGMDDSISLGQLIELVEAQPALYDKADANYKKAAFKKNLWIEIAASMSEEGINVDAAFCKKKWRNLRDRYNKLKKPGASGSSAEVREEQQNWVHFEALRFTDKFDEDRATISSSLGSCSTIVSDESDHEESFSEAPTPKRMRRTQKKDYEIDSLLKSANACLQKVSNSEDDSEIFGQSVAATLRRLPLQKREFAKMELQRLLYNIEFCSREP</sequence>
<feature type="chain" id="PRO_5020306789" description="MADF domain-containing protein" evidence="2">
    <location>
        <begin position="21"/>
        <end position="324"/>
    </location>
</feature>
<dbReference type="GO" id="GO:0005667">
    <property type="term" value="C:transcription regulator complex"/>
    <property type="evidence" value="ECO:0007669"/>
    <property type="project" value="TreeGrafter"/>
</dbReference>
<accession>A0A4U5MV57</accession>
<evidence type="ECO:0000256" key="2">
    <source>
        <dbReference type="SAM" id="SignalP"/>
    </source>
</evidence>
<evidence type="ECO:0000313" key="5">
    <source>
        <dbReference type="EMBL" id="TKR73716.1"/>
    </source>
</evidence>
<reference evidence="5 6" key="2">
    <citation type="journal article" date="2019" name="G3 (Bethesda)">
        <title>Hybrid Assembly of the Genome of the Entomopathogenic Nematode Steinernema carpocapsae Identifies the X-Chromosome.</title>
        <authorList>
            <person name="Serra L."/>
            <person name="Macchietto M."/>
            <person name="Macias-Munoz A."/>
            <person name="McGill C.J."/>
            <person name="Rodriguez I.M."/>
            <person name="Rodriguez B."/>
            <person name="Murad R."/>
            <person name="Mortazavi A."/>
        </authorList>
    </citation>
    <scope>NUCLEOTIDE SEQUENCE [LARGE SCALE GENOMIC DNA]</scope>
    <source>
        <strain evidence="5 6">ALL</strain>
    </source>
</reference>
<comment type="subcellular location">
    <subcellularLocation>
        <location evidence="1">Nucleus</location>
    </subcellularLocation>
</comment>
<dbReference type="InterPro" id="IPR006578">
    <property type="entry name" value="MADF-dom"/>
</dbReference>
<dbReference type="GO" id="GO:0006357">
    <property type="term" value="P:regulation of transcription by RNA polymerase II"/>
    <property type="evidence" value="ECO:0007669"/>
    <property type="project" value="TreeGrafter"/>
</dbReference>
<dbReference type="GO" id="GO:0003677">
    <property type="term" value="F:DNA binding"/>
    <property type="evidence" value="ECO:0007669"/>
    <property type="project" value="InterPro"/>
</dbReference>
<dbReference type="PANTHER" id="PTHR12243">
    <property type="entry name" value="MADF DOMAIN TRANSCRIPTION FACTOR"/>
    <property type="match status" value="1"/>
</dbReference>
<feature type="domain" description="MADF" evidence="3">
    <location>
        <begin position="123"/>
        <end position="218"/>
    </location>
</feature>
<dbReference type="EMBL" id="AZBU02000006">
    <property type="protein sequence ID" value="TKR73716.1"/>
    <property type="molecule type" value="Genomic_DNA"/>
</dbReference>
<dbReference type="OrthoDB" id="5984255at2759"/>
<evidence type="ECO:0008006" key="7">
    <source>
        <dbReference type="Google" id="ProtNLM"/>
    </source>
</evidence>
<dbReference type="SMART" id="SM00595">
    <property type="entry name" value="MADF"/>
    <property type="match status" value="1"/>
</dbReference>
<keyword evidence="6" id="KW-1185">Reference proteome</keyword>
<evidence type="ECO:0000256" key="1">
    <source>
        <dbReference type="PROSITE-ProRule" id="PRU00371"/>
    </source>
</evidence>
<feature type="signal peptide" evidence="2">
    <location>
        <begin position="1"/>
        <end position="20"/>
    </location>
</feature>
<keyword evidence="1" id="KW-0539">Nucleus</keyword>
<dbReference type="AlphaFoldDB" id="A0A4U5MV57"/>
<dbReference type="PANTHER" id="PTHR12243:SF66">
    <property type="entry name" value="MADF DOMAIN-CONTAINING PROTEIN"/>
    <property type="match status" value="1"/>
</dbReference>
<dbReference type="GO" id="GO:0005634">
    <property type="term" value="C:nucleus"/>
    <property type="evidence" value="ECO:0007669"/>
    <property type="project" value="UniProtKB-SubCell"/>
</dbReference>
<dbReference type="PROSITE" id="PS51029">
    <property type="entry name" value="MADF"/>
    <property type="match status" value="1"/>
</dbReference>
<dbReference type="InterPro" id="IPR004210">
    <property type="entry name" value="BESS_motif"/>
</dbReference>
<reference evidence="5 6" key="1">
    <citation type="journal article" date="2015" name="Genome Biol.">
        <title>Comparative genomics of Steinernema reveals deeply conserved gene regulatory networks.</title>
        <authorList>
            <person name="Dillman A.R."/>
            <person name="Macchietto M."/>
            <person name="Porter C.F."/>
            <person name="Rogers A."/>
            <person name="Williams B."/>
            <person name="Antoshechkin I."/>
            <person name="Lee M.M."/>
            <person name="Goodwin Z."/>
            <person name="Lu X."/>
            <person name="Lewis E.E."/>
            <person name="Goodrich-Blair H."/>
            <person name="Stock S.P."/>
            <person name="Adams B.J."/>
            <person name="Sternberg P.W."/>
            <person name="Mortazavi A."/>
        </authorList>
    </citation>
    <scope>NUCLEOTIDE SEQUENCE [LARGE SCALE GENOMIC DNA]</scope>
    <source>
        <strain evidence="5 6">ALL</strain>
    </source>
</reference>
<protein>
    <recommendedName>
        <fullName evidence="7">MADF domain-containing protein</fullName>
    </recommendedName>
</protein>